<dbReference type="PROSITE" id="PS50082">
    <property type="entry name" value="WD_REPEATS_2"/>
    <property type="match status" value="1"/>
</dbReference>
<dbReference type="InterPro" id="IPR015943">
    <property type="entry name" value="WD40/YVTN_repeat-like_dom_sf"/>
</dbReference>
<dbReference type="EMBL" id="KB008103">
    <property type="protein sequence ID" value="ELR12749.1"/>
    <property type="molecule type" value="Genomic_DNA"/>
</dbReference>
<dbReference type="Gene3D" id="2.130.10.10">
    <property type="entry name" value="YVTN repeat-like/Quinoprotein amine dehydrogenase"/>
    <property type="match status" value="1"/>
</dbReference>
<dbReference type="KEGG" id="acan:ACA1_092830"/>
<dbReference type="GeneID" id="14913146"/>
<dbReference type="InterPro" id="IPR001680">
    <property type="entry name" value="WD40_rpt"/>
</dbReference>
<dbReference type="SUPFAM" id="SSF50978">
    <property type="entry name" value="WD40 repeat-like"/>
    <property type="match status" value="1"/>
</dbReference>
<feature type="region of interest" description="Disordered" evidence="7">
    <location>
        <begin position="1"/>
        <end position="27"/>
    </location>
</feature>
<gene>
    <name evidence="8" type="ORF">ACA1_092830</name>
</gene>
<feature type="repeat" description="WD" evidence="6">
    <location>
        <begin position="155"/>
        <end position="188"/>
    </location>
</feature>
<feature type="region of interest" description="Disordered" evidence="7">
    <location>
        <begin position="396"/>
        <end position="428"/>
    </location>
</feature>
<dbReference type="OrthoDB" id="7318948at2759"/>
<proteinExistence type="inferred from homology"/>
<name>L8GIS0_ACACF</name>
<dbReference type="PANTHER" id="PTHR10253">
    <property type="entry name" value="POLYCOMB PROTEIN"/>
    <property type="match status" value="1"/>
</dbReference>
<dbReference type="SMART" id="SM00320">
    <property type="entry name" value="WD40"/>
    <property type="match status" value="5"/>
</dbReference>
<feature type="compositionally biased region" description="Basic and acidic residues" evidence="7">
    <location>
        <begin position="1"/>
        <end position="25"/>
    </location>
</feature>
<evidence type="ECO:0000256" key="2">
    <source>
        <dbReference type="ARBA" id="ARBA00022574"/>
    </source>
</evidence>
<dbReference type="PROSITE" id="PS50294">
    <property type="entry name" value="WD_REPEATS_REGION"/>
    <property type="match status" value="1"/>
</dbReference>
<protein>
    <submittedName>
        <fullName evidence="8">WD domain, G-beta repeat-containing protein</fullName>
    </submittedName>
</protein>
<keyword evidence="3" id="KW-0677">Repeat</keyword>
<dbReference type="Pfam" id="PF00400">
    <property type="entry name" value="WD40"/>
    <property type="match status" value="1"/>
</dbReference>
<evidence type="ECO:0000256" key="6">
    <source>
        <dbReference type="PROSITE-ProRule" id="PRU00221"/>
    </source>
</evidence>
<reference evidence="8 9" key="1">
    <citation type="journal article" date="2013" name="Genome Biol.">
        <title>Genome of Acanthamoeba castellanii highlights extensive lateral gene transfer and early evolution of tyrosine kinase signaling.</title>
        <authorList>
            <person name="Clarke M."/>
            <person name="Lohan A.J."/>
            <person name="Liu B."/>
            <person name="Lagkouvardos I."/>
            <person name="Roy S."/>
            <person name="Zafar N."/>
            <person name="Bertelli C."/>
            <person name="Schilde C."/>
            <person name="Kianianmomeni A."/>
            <person name="Burglin T.R."/>
            <person name="Frech C."/>
            <person name="Turcotte B."/>
            <person name="Kopec K.O."/>
            <person name="Synnott J.M."/>
            <person name="Choo C."/>
            <person name="Paponov I."/>
            <person name="Finkler A."/>
            <person name="Soon Heng Tan C."/>
            <person name="Hutchins A.P."/>
            <person name="Weinmeier T."/>
            <person name="Rattei T."/>
            <person name="Chu J.S."/>
            <person name="Gimenez G."/>
            <person name="Irimia M."/>
            <person name="Rigden D.J."/>
            <person name="Fitzpatrick D.A."/>
            <person name="Lorenzo-Morales J."/>
            <person name="Bateman A."/>
            <person name="Chiu C.H."/>
            <person name="Tang P."/>
            <person name="Hegemann P."/>
            <person name="Fromm H."/>
            <person name="Raoult D."/>
            <person name="Greub G."/>
            <person name="Miranda-Saavedra D."/>
            <person name="Chen N."/>
            <person name="Nash P."/>
            <person name="Ginger M.L."/>
            <person name="Horn M."/>
            <person name="Schaap P."/>
            <person name="Caler L."/>
            <person name="Loftus B."/>
        </authorList>
    </citation>
    <scope>NUCLEOTIDE SEQUENCE [LARGE SCALE GENOMIC DNA]</scope>
    <source>
        <strain evidence="8 9">Neff</strain>
    </source>
</reference>
<dbReference type="OMA" id="RDVHRNY"/>
<evidence type="ECO:0000256" key="3">
    <source>
        <dbReference type="ARBA" id="ARBA00022737"/>
    </source>
</evidence>
<dbReference type="RefSeq" id="XP_004334762.1">
    <property type="nucleotide sequence ID" value="XM_004334714.1"/>
</dbReference>
<organism evidence="8 9">
    <name type="scientific">Acanthamoeba castellanii (strain ATCC 30010 / Neff)</name>
    <dbReference type="NCBI Taxonomy" id="1257118"/>
    <lineage>
        <taxon>Eukaryota</taxon>
        <taxon>Amoebozoa</taxon>
        <taxon>Discosea</taxon>
        <taxon>Longamoebia</taxon>
        <taxon>Centramoebida</taxon>
        <taxon>Acanthamoebidae</taxon>
        <taxon>Acanthamoeba</taxon>
    </lineage>
</organism>
<evidence type="ECO:0000256" key="1">
    <source>
        <dbReference type="ARBA" id="ARBA00008075"/>
    </source>
</evidence>
<keyword evidence="4" id="KW-0805">Transcription regulation</keyword>
<evidence type="ECO:0000313" key="9">
    <source>
        <dbReference type="Proteomes" id="UP000011083"/>
    </source>
</evidence>
<dbReference type="InterPro" id="IPR036322">
    <property type="entry name" value="WD40_repeat_dom_sf"/>
</dbReference>
<dbReference type="STRING" id="1257118.L8GIS0"/>
<keyword evidence="5" id="KW-0804">Transcription</keyword>
<evidence type="ECO:0000256" key="7">
    <source>
        <dbReference type="SAM" id="MobiDB-lite"/>
    </source>
</evidence>
<evidence type="ECO:0000313" key="8">
    <source>
        <dbReference type="EMBL" id="ELR12749.1"/>
    </source>
</evidence>
<keyword evidence="9" id="KW-1185">Reference proteome</keyword>
<evidence type="ECO:0000256" key="5">
    <source>
        <dbReference type="ARBA" id="ARBA00023163"/>
    </source>
</evidence>
<sequence length="428" mass="46999">MKRTREGELKADGEADSKEAVQPEKKKLRKDLKPAEVLSRLILRRIIKENHASPIKQIAFNFTKLANSNLVATVGGNQASVYDNEHGVAKNAGHLDLMINYVNPGKKAELNTCAWLGDLDPDDEGQDTDTYLAVGSNDSLIHIISIARCRVICVLQGHKGAVIDLAVHPQRSGCLLSVGADNTVRLWDCRNPYGEPEKSCLATFETSAIVATFSPEGTRFVTGGSGGALREWAIPGEYLDDEEEKTIGRTITECKLLPKKHRVDVDCVRAVGGHYVSKDIEGKIVVWQAMDSEIVRTIRVPDCRLNSRSRFDVSEDGEFLCAGNSAGAVFIYDLHEGTLISKLQSGRSKHPAHGCVFSRHCQLRAASRLPGLFEHVALVCAEPFIYRWSMPDETEETIAAAAKEEEEKADEDAKDESAAEKENGEEDA</sequence>
<dbReference type="AlphaFoldDB" id="L8GIS0"/>
<dbReference type="VEuPathDB" id="AmoebaDB:ACA1_092830"/>
<comment type="similarity">
    <text evidence="1">Belongs to the WD repeat ESC family.</text>
</comment>
<evidence type="ECO:0000256" key="4">
    <source>
        <dbReference type="ARBA" id="ARBA00023015"/>
    </source>
</evidence>
<accession>L8GIS0</accession>
<dbReference type="Proteomes" id="UP000011083">
    <property type="component" value="Unassembled WGS sequence"/>
</dbReference>
<dbReference type="InterPro" id="IPR051243">
    <property type="entry name" value="PcG_WD-repeat"/>
</dbReference>
<keyword evidence="2 6" id="KW-0853">WD repeat</keyword>